<dbReference type="CDD" id="cd12247">
    <property type="entry name" value="RRM2_U1A_like"/>
    <property type="match status" value="1"/>
</dbReference>
<keyword evidence="9" id="KW-0687">Ribonucleoprotein</keyword>
<keyword evidence="4" id="KW-0747">Spliceosome</keyword>
<dbReference type="FunFam" id="3.30.70.330:FF:000039">
    <property type="entry name" value="U1 small nuclear ribonucleoprotein A"/>
    <property type="match status" value="1"/>
</dbReference>
<sequence length="221" mass="24774">MDVPSHTLYIRNLNEKINAKRLKLLLYTTFSRFGNVLDIVCVKNLKLRGQAWVIFEEIVQATEAKKAMHDRTLFGKAMDIQYAKTKSDVIARLDGTYVPRPKRKLDGAQGPTSIGPSAAQKTKTEKTVSKNNPVSNGHTVKAEEPPHNILFVTELPAECEKTALEILFKQYNGYKEVRVVPSRNVAFIEFDTIPNATLAKLGLSGFKVSETHTLKLDFAKQ</sequence>
<evidence type="ECO:0000256" key="3">
    <source>
        <dbReference type="ARBA" id="ARBA00022664"/>
    </source>
</evidence>
<evidence type="ECO:0000256" key="7">
    <source>
        <dbReference type="ARBA" id="ARBA00023187"/>
    </source>
</evidence>
<evidence type="ECO:0000256" key="2">
    <source>
        <dbReference type="ARBA" id="ARBA00007243"/>
    </source>
</evidence>
<evidence type="ECO:0000256" key="4">
    <source>
        <dbReference type="ARBA" id="ARBA00022728"/>
    </source>
</evidence>
<gene>
    <name evidence="13" type="ORF">QSP1433_LOCUS7777</name>
</gene>
<dbReference type="GO" id="GO:0005681">
    <property type="term" value="C:spliceosomal complex"/>
    <property type="evidence" value="ECO:0007669"/>
    <property type="project" value="UniProtKB-KW"/>
</dbReference>
<dbReference type="CDD" id="cd12246">
    <property type="entry name" value="RRM1_U1A_like"/>
    <property type="match status" value="1"/>
</dbReference>
<dbReference type="GO" id="GO:0003723">
    <property type="term" value="F:RNA binding"/>
    <property type="evidence" value="ECO:0007669"/>
    <property type="project" value="UniProtKB-UniRule"/>
</dbReference>
<evidence type="ECO:0000313" key="13">
    <source>
        <dbReference type="EMBL" id="CAD9682648.1"/>
    </source>
</evidence>
<dbReference type="InterPro" id="IPR012677">
    <property type="entry name" value="Nucleotide-bd_a/b_plait_sf"/>
</dbReference>
<organism evidence="13">
    <name type="scientific">Mucochytrium quahogii</name>
    <dbReference type="NCBI Taxonomy" id="96639"/>
    <lineage>
        <taxon>Eukaryota</taxon>
        <taxon>Sar</taxon>
        <taxon>Stramenopiles</taxon>
        <taxon>Bigyra</taxon>
        <taxon>Labyrinthulomycetes</taxon>
        <taxon>Thraustochytrida</taxon>
        <taxon>Thraustochytriidae</taxon>
        <taxon>Mucochytrium</taxon>
    </lineage>
</organism>
<keyword evidence="8" id="KW-0539">Nucleus</keyword>
<feature type="region of interest" description="Disordered" evidence="11">
    <location>
        <begin position="101"/>
        <end position="141"/>
    </location>
</feature>
<dbReference type="AlphaFoldDB" id="A0A7S2RXV7"/>
<name>A0A7S2RXV7_9STRA</name>
<evidence type="ECO:0000256" key="11">
    <source>
        <dbReference type="SAM" id="MobiDB-lite"/>
    </source>
</evidence>
<comment type="similarity">
    <text evidence="2">Belongs to the RRM U1 A/B'' family.</text>
</comment>
<keyword evidence="5" id="KW-0677">Repeat</keyword>
<dbReference type="Gene3D" id="3.30.70.330">
    <property type="match status" value="2"/>
</dbReference>
<evidence type="ECO:0000256" key="1">
    <source>
        <dbReference type="ARBA" id="ARBA00004123"/>
    </source>
</evidence>
<dbReference type="PANTHER" id="PTHR10501">
    <property type="entry name" value="U1 SMALL NUCLEAR RIBONUCLEOPROTEIN A/U2 SMALL NUCLEAR RIBONUCLEOPROTEIN B"/>
    <property type="match status" value="1"/>
</dbReference>
<dbReference type="Pfam" id="PF00076">
    <property type="entry name" value="RRM_1"/>
    <property type="match status" value="2"/>
</dbReference>
<evidence type="ECO:0000256" key="9">
    <source>
        <dbReference type="ARBA" id="ARBA00023274"/>
    </source>
</evidence>
<dbReference type="GO" id="GO:0030532">
    <property type="term" value="C:small nuclear ribonucleoprotein complex"/>
    <property type="evidence" value="ECO:0007669"/>
    <property type="project" value="UniProtKB-ARBA"/>
</dbReference>
<dbReference type="GO" id="GO:0008380">
    <property type="term" value="P:RNA splicing"/>
    <property type="evidence" value="ECO:0007669"/>
    <property type="project" value="UniProtKB-KW"/>
</dbReference>
<dbReference type="InterPro" id="IPR035979">
    <property type="entry name" value="RBD_domain_sf"/>
</dbReference>
<comment type="subcellular location">
    <subcellularLocation>
        <location evidence="1">Nucleus</location>
    </subcellularLocation>
</comment>
<evidence type="ECO:0000256" key="8">
    <source>
        <dbReference type="ARBA" id="ARBA00023242"/>
    </source>
</evidence>
<dbReference type="InterPro" id="IPR000504">
    <property type="entry name" value="RRM_dom"/>
</dbReference>
<reference evidence="13" key="1">
    <citation type="submission" date="2021-01" db="EMBL/GenBank/DDBJ databases">
        <authorList>
            <person name="Corre E."/>
            <person name="Pelletier E."/>
            <person name="Niang G."/>
            <person name="Scheremetjew M."/>
            <person name="Finn R."/>
            <person name="Kale V."/>
            <person name="Holt S."/>
            <person name="Cochrane G."/>
            <person name="Meng A."/>
            <person name="Brown T."/>
            <person name="Cohen L."/>
        </authorList>
    </citation>
    <scope>NUCLEOTIDE SEQUENCE</scope>
    <source>
        <strain evidence="13">NY070348D</strain>
    </source>
</reference>
<keyword evidence="6 10" id="KW-0694">RNA-binding</keyword>
<protein>
    <recommendedName>
        <fullName evidence="12">RRM domain-containing protein</fullName>
    </recommendedName>
</protein>
<feature type="compositionally biased region" description="Polar residues" evidence="11">
    <location>
        <begin position="110"/>
        <end position="121"/>
    </location>
</feature>
<feature type="domain" description="RRM" evidence="12">
    <location>
        <begin position="148"/>
        <end position="221"/>
    </location>
</feature>
<evidence type="ECO:0000256" key="10">
    <source>
        <dbReference type="PROSITE-ProRule" id="PRU00176"/>
    </source>
</evidence>
<dbReference type="PROSITE" id="PS50102">
    <property type="entry name" value="RRM"/>
    <property type="match status" value="2"/>
</dbReference>
<dbReference type="FunFam" id="3.30.70.330:FF:000029">
    <property type="entry name" value="U2 small nuclear ribonucleoprotein B"/>
    <property type="match status" value="1"/>
</dbReference>
<dbReference type="SUPFAM" id="SSF54928">
    <property type="entry name" value="RNA-binding domain, RBD"/>
    <property type="match status" value="1"/>
</dbReference>
<evidence type="ECO:0000256" key="6">
    <source>
        <dbReference type="ARBA" id="ARBA00022884"/>
    </source>
</evidence>
<dbReference type="EMBL" id="HBHK01012382">
    <property type="protein sequence ID" value="CAD9682648.1"/>
    <property type="molecule type" value="Transcribed_RNA"/>
</dbReference>
<feature type="compositionally biased region" description="Polar residues" evidence="11">
    <location>
        <begin position="129"/>
        <end position="138"/>
    </location>
</feature>
<dbReference type="SMART" id="SM00360">
    <property type="entry name" value="RRM"/>
    <property type="match status" value="2"/>
</dbReference>
<keyword evidence="3" id="KW-0507">mRNA processing</keyword>
<evidence type="ECO:0000259" key="12">
    <source>
        <dbReference type="PROSITE" id="PS50102"/>
    </source>
</evidence>
<dbReference type="GO" id="GO:0006397">
    <property type="term" value="P:mRNA processing"/>
    <property type="evidence" value="ECO:0007669"/>
    <property type="project" value="UniProtKB-KW"/>
</dbReference>
<feature type="domain" description="RRM" evidence="12">
    <location>
        <begin position="6"/>
        <end position="85"/>
    </location>
</feature>
<keyword evidence="7" id="KW-0508">mRNA splicing</keyword>
<evidence type="ECO:0000256" key="5">
    <source>
        <dbReference type="ARBA" id="ARBA00022737"/>
    </source>
</evidence>
<proteinExistence type="inferred from homology"/>
<accession>A0A7S2RXV7</accession>